<proteinExistence type="predicted"/>
<feature type="compositionally biased region" description="Polar residues" evidence="1">
    <location>
        <begin position="284"/>
        <end position="306"/>
    </location>
</feature>
<dbReference type="Proteomes" id="UP000789390">
    <property type="component" value="Unassembled WGS sequence"/>
</dbReference>
<evidence type="ECO:0000313" key="3">
    <source>
        <dbReference type="EMBL" id="CAH0100234.1"/>
    </source>
</evidence>
<sequence>MRRRGILKFLLAFIVTLLALEVDGLDDSIAMESIVDKVEDNRRMEGFDWSFITGQQRNMQVEGEPKQDNFNWNFNSESSEDEEDEDYADRRMDHDLIDWGFNTPVSDEVEDEADKRLDDWSFLTENISNEEEDKAEHRMDGFDWSWNTPGGSSAEEVEEVEEDDDEIEEKLGDVRELIDYREGHEHSHEHEPLPPKWLHKLKRTKSAYGPPKVQKTPKGHQYGPPKTIKRPKPQYGAPKATKRPSYGAPKAPKRTKPKYGAPKKTRRPSKGKYGPPKTVYRAHAQSQEPSYVTQQHQAPVSNNPPQSAYKESEPVTYQPQQQASNPLPPAYRQPELASDDPPPTTNYPTTPDYSSSVIIAVSSPSQSQSSPAAAYDPVVSTQNDYTTPNVASYESRTHSPPTRSEIISPYFRPTEPPIRQRLGQSSSYELVSDKNDNPGFFQYANFPNFDDIFKQIFKF</sequence>
<feature type="signal peptide" evidence="2">
    <location>
        <begin position="1"/>
        <end position="24"/>
    </location>
</feature>
<evidence type="ECO:0000256" key="2">
    <source>
        <dbReference type="SAM" id="SignalP"/>
    </source>
</evidence>
<feature type="compositionally biased region" description="Acidic residues" evidence="1">
    <location>
        <begin position="155"/>
        <end position="168"/>
    </location>
</feature>
<comment type="caution">
    <text evidence="3">The sequence shown here is derived from an EMBL/GenBank/DDBJ whole genome shotgun (WGS) entry which is preliminary data.</text>
</comment>
<keyword evidence="4" id="KW-1185">Reference proteome</keyword>
<feature type="region of interest" description="Disordered" evidence="1">
    <location>
        <begin position="62"/>
        <end position="87"/>
    </location>
</feature>
<evidence type="ECO:0000256" key="1">
    <source>
        <dbReference type="SAM" id="MobiDB-lite"/>
    </source>
</evidence>
<gene>
    <name evidence="3" type="ORF">DGAL_LOCUS2456</name>
</gene>
<reference evidence="3" key="1">
    <citation type="submission" date="2021-11" db="EMBL/GenBank/DDBJ databases">
        <authorList>
            <person name="Schell T."/>
        </authorList>
    </citation>
    <scope>NUCLEOTIDE SEQUENCE</scope>
    <source>
        <strain evidence="3">M5</strain>
    </source>
</reference>
<evidence type="ECO:0000313" key="4">
    <source>
        <dbReference type="Proteomes" id="UP000789390"/>
    </source>
</evidence>
<protein>
    <submittedName>
        <fullName evidence="3">Uncharacterized protein</fullName>
    </submittedName>
</protein>
<dbReference type="EMBL" id="CAKKLH010000035">
    <property type="protein sequence ID" value="CAH0100234.1"/>
    <property type="molecule type" value="Genomic_DNA"/>
</dbReference>
<keyword evidence="2" id="KW-0732">Signal</keyword>
<organism evidence="3 4">
    <name type="scientific">Daphnia galeata</name>
    <dbReference type="NCBI Taxonomy" id="27404"/>
    <lineage>
        <taxon>Eukaryota</taxon>
        <taxon>Metazoa</taxon>
        <taxon>Ecdysozoa</taxon>
        <taxon>Arthropoda</taxon>
        <taxon>Crustacea</taxon>
        <taxon>Branchiopoda</taxon>
        <taxon>Diplostraca</taxon>
        <taxon>Cladocera</taxon>
        <taxon>Anomopoda</taxon>
        <taxon>Daphniidae</taxon>
        <taxon>Daphnia</taxon>
    </lineage>
</organism>
<dbReference type="AlphaFoldDB" id="A0A8J2RIG2"/>
<accession>A0A8J2RIG2</accession>
<feature type="compositionally biased region" description="Polar residues" evidence="1">
    <location>
        <begin position="315"/>
        <end position="325"/>
    </location>
</feature>
<dbReference type="OrthoDB" id="6366213at2759"/>
<feature type="chain" id="PRO_5035169561" evidence="2">
    <location>
        <begin position="25"/>
        <end position="459"/>
    </location>
</feature>
<feature type="compositionally biased region" description="Basic and acidic residues" evidence="1">
    <location>
        <begin position="169"/>
        <end position="193"/>
    </location>
</feature>
<feature type="region of interest" description="Disordered" evidence="1">
    <location>
        <begin position="131"/>
        <end position="420"/>
    </location>
</feature>
<feature type="compositionally biased region" description="Low complexity" evidence="1">
    <location>
        <begin position="346"/>
        <end position="374"/>
    </location>
</feature>
<name>A0A8J2RIG2_9CRUS</name>
<feature type="compositionally biased region" description="Acidic residues" evidence="1">
    <location>
        <begin position="78"/>
        <end position="87"/>
    </location>
</feature>
<feature type="compositionally biased region" description="Polar residues" evidence="1">
    <location>
        <begin position="379"/>
        <end position="402"/>
    </location>
</feature>
<feature type="compositionally biased region" description="Basic residues" evidence="1">
    <location>
        <begin position="251"/>
        <end position="270"/>
    </location>
</feature>